<feature type="transmembrane region" description="Helical" evidence="8">
    <location>
        <begin position="139"/>
        <end position="156"/>
    </location>
</feature>
<protein>
    <submittedName>
        <fullName evidence="10">Formate hydrogenlyase subunit 3/multisubunit Na+/H+ antiporter MnhD subunit</fullName>
    </submittedName>
</protein>
<feature type="transmembrane region" description="Helical" evidence="8">
    <location>
        <begin position="270"/>
        <end position="291"/>
    </location>
</feature>
<evidence type="ECO:0000256" key="6">
    <source>
        <dbReference type="ARBA" id="ARBA00023136"/>
    </source>
</evidence>
<keyword evidence="3" id="KW-1003">Cell membrane</keyword>
<feature type="transmembrane region" description="Helical" evidence="8">
    <location>
        <begin position="244"/>
        <end position="264"/>
    </location>
</feature>
<dbReference type="Proteomes" id="UP001523550">
    <property type="component" value="Unassembled WGS sequence"/>
</dbReference>
<dbReference type="Pfam" id="PF00361">
    <property type="entry name" value="Proton_antipo_M"/>
    <property type="match status" value="1"/>
</dbReference>
<feature type="transmembrane region" description="Helical" evidence="8">
    <location>
        <begin position="39"/>
        <end position="63"/>
    </location>
</feature>
<name>A0ABT1G620_9GAMM</name>
<keyword evidence="11" id="KW-1185">Reference proteome</keyword>
<feature type="transmembrane region" description="Helical" evidence="8">
    <location>
        <begin position="6"/>
        <end position="27"/>
    </location>
</feature>
<organism evidence="10 11">
    <name type="scientific">Natronospira proteinivora</name>
    <dbReference type="NCBI Taxonomy" id="1807133"/>
    <lineage>
        <taxon>Bacteria</taxon>
        <taxon>Pseudomonadati</taxon>
        <taxon>Pseudomonadota</taxon>
        <taxon>Gammaproteobacteria</taxon>
        <taxon>Natronospirales</taxon>
        <taxon>Natronospiraceae</taxon>
        <taxon>Natronospira</taxon>
    </lineage>
</organism>
<keyword evidence="5 8" id="KW-1133">Transmembrane helix</keyword>
<feature type="transmembrane region" description="Helical" evidence="8">
    <location>
        <begin position="409"/>
        <end position="427"/>
    </location>
</feature>
<comment type="caution">
    <text evidence="10">The sequence shown here is derived from an EMBL/GenBank/DDBJ whole genome shotgun (WGS) entry which is preliminary data.</text>
</comment>
<evidence type="ECO:0000256" key="7">
    <source>
        <dbReference type="RuleBase" id="RU000320"/>
    </source>
</evidence>
<feature type="domain" description="NADH:quinone oxidoreductase/Mrp antiporter transmembrane" evidence="9">
    <location>
        <begin position="132"/>
        <end position="419"/>
    </location>
</feature>
<dbReference type="InterPro" id="IPR003918">
    <property type="entry name" value="NADH_UbQ_OxRdtase"/>
</dbReference>
<dbReference type="InterPro" id="IPR050586">
    <property type="entry name" value="CPA3_Na-H_Antiporter_D"/>
</dbReference>
<evidence type="ECO:0000256" key="1">
    <source>
        <dbReference type="ARBA" id="ARBA00004651"/>
    </source>
</evidence>
<feature type="transmembrane region" description="Helical" evidence="8">
    <location>
        <begin position="330"/>
        <end position="353"/>
    </location>
</feature>
<dbReference type="InterPro" id="IPR001750">
    <property type="entry name" value="ND/Mrp_TM"/>
</dbReference>
<dbReference type="PANTHER" id="PTHR42703">
    <property type="entry name" value="NADH DEHYDROGENASE"/>
    <property type="match status" value="1"/>
</dbReference>
<evidence type="ECO:0000256" key="4">
    <source>
        <dbReference type="ARBA" id="ARBA00022692"/>
    </source>
</evidence>
<comment type="subcellular location">
    <subcellularLocation>
        <location evidence="1">Cell membrane</location>
        <topology evidence="1">Multi-pass membrane protein</topology>
    </subcellularLocation>
    <subcellularLocation>
        <location evidence="7">Membrane</location>
        <topology evidence="7">Multi-pass membrane protein</topology>
    </subcellularLocation>
</comment>
<feature type="transmembrane region" description="Helical" evidence="8">
    <location>
        <begin position="116"/>
        <end position="133"/>
    </location>
</feature>
<dbReference type="RefSeq" id="WP_253445535.1">
    <property type="nucleotide sequence ID" value="NZ_JALJYF010000001.1"/>
</dbReference>
<dbReference type="EMBL" id="JALJYF010000001">
    <property type="protein sequence ID" value="MCP1726749.1"/>
    <property type="molecule type" value="Genomic_DNA"/>
</dbReference>
<feature type="transmembrane region" description="Helical" evidence="8">
    <location>
        <begin position="303"/>
        <end position="324"/>
    </location>
</feature>
<keyword evidence="4 7" id="KW-0812">Transmembrane</keyword>
<feature type="transmembrane region" description="Helical" evidence="8">
    <location>
        <begin position="83"/>
        <end position="104"/>
    </location>
</feature>
<proteinExistence type="inferred from homology"/>
<keyword evidence="6 8" id="KW-0472">Membrane</keyword>
<feature type="transmembrane region" description="Helical" evidence="8">
    <location>
        <begin position="374"/>
        <end position="397"/>
    </location>
</feature>
<gene>
    <name evidence="10" type="ORF">J2T60_000714</name>
</gene>
<evidence type="ECO:0000256" key="5">
    <source>
        <dbReference type="ARBA" id="ARBA00022989"/>
    </source>
</evidence>
<sequence length="492" mass="52327">MAIEFGPAMVTALIFGPLLTGVLAFLLQRPAVADYLSILIATVFLALLIPFSGLVLLEGPLLYQLGGHPEGIAIPLQVDGLSLAMLWLCSILALVVAIYARAWIRQQKPAAGGEYRVLWLLLWSGLNALFLSADLFNLYVTLEITTLAAVPLVILSRGAAPLDAAQRYLFFALVGSILFLLGVALIYGHAGTLSFSLLAESDVSGPAATAALLFMTAGLAMKAALFPVHSWLPLAHSAAPSPASALLSAIVAKAGVYLILRLWLGPLAEAWTPSLAQAMGLIGAIGILYGSYQALRQNRLKRVIAYSTVAQLGYLLLLIPMASLMAWNGVIYHALSHGLAKAALFLAAGNLIMVLGNDRLRNLAGCDRMLSKNIMAIGIAGVSIAGLPPTGGFIAKWWMISAALEQGQWWWALLISLGGLLAAAYIFRILRHAFFLPDPYAESPLREADGKLSRALVWPPVILALLAVFLGFAGELLAPFLEIGAPNGRLQP</sequence>
<evidence type="ECO:0000259" key="9">
    <source>
        <dbReference type="Pfam" id="PF00361"/>
    </source>
</evidence>
<evidence type="ECO:0000256" key="3">
    <source>
        <dbReference type="ARBA" id="ARBA00022475"/>
    </source>
</evidence>
<comment type="similarity">
    <text evidence="2">Belongs to the CPA3 antiporters (TC 2.A.63) subunit D family.</text>
</comment>
<feature type="transmembrane region" description="Helical" evidence="8">
    <location>
        <begin position="455"/>
        <end position="473"/>
    </location>
</feature>
<accession>A0ABT1G620</accession>
<evidence type="ECO:0000313" key="10">
    <source>
        <dbReference type="EMBL" id="MCP1726749.1"/>
    </source>
</evidence>
<dbReference type="PRINTS" id="PR01437">
    <property type="entry name" value="NUOXDRDTASE4"/>
</dbReference>
<feature type="transmembrane region" description="Helical" evidence="8">
    <location>
        <begin position="168"/>
        <end position="190"/>
    </location>
</feature>
<evidence type="ECO:0000313" key="11">
    <source>
        <dbReference type="Proteomes" id="UP001523550"/>
    </source>
</evidence>
<evidence type="ECO:0000256" key="2">
    <source>
        <dbReference type="ARBA" id="ARBA00005346"/>
    </source>
</evidence>
<reference evidence="10 11" key="1">
    <citation type="submission" date="2022-03" db="EMBL/GenBank/DDBJ databases">
        <title>Genomic Encyclopedia of Type Strains, Phase III (KMG-III): the genomes of soil and plant-associated and newly described type strains.</title>
        <authorList>
            <person name="Whitman W."/>
        </authorList>
    </citation>
    <scope>NUCLEOTIDE SEQUENCE [LARGE SCALE GENOMIC DNA]</scope>
    <source>
        <strain evidence="10 11">BSker1</strain>
    </source>
</reference>
<evidence type="ECO:0000256" key="8">
    <source>
        <dbReference type="SAM" id="Phobius"/>
    </source>
</evidence>
<feature type="transmembrane region" description="Helical" evidence="8">
    <location>
        <begin position="210"/>
        <end position="232"/>
    </location>
</feature>
<dbReference type="PANTHER" id="PTHR42703:SF1">
    <property type="entry name" value="NA(+)_H(+) ANTIPORTER SUBUNIT D1"/>
    <property type="match status" value="1"/>
</dbReference>